<dbReference type="InterPro" id="IPR000825">
    <property type="entry name" value="SUF_FeS_clus_asmbl_SufBD_core"/>
</dbReference>
<dbReference type="AlphaFoldDB" id="A0A364K9U5"/>
<dbReference type="EMBL" id="QJKK01000001">
    <property type="protein sequence ID" value="RAL27069.1"/>
    <property type="molecule type" value="Genomic_DNA"/>
</dbReference>
<dbReference type="GO" id="GO:0016226">
    <property type="term" value="P:iron-sulfur cluster assembly"/>
    <property type="evidence" value="ECO:0007669"/>
    <property type="project" value="InterPro"/>
</dbReference>
<evidence type="ECO:0000313" key="4">
    <source>
        <dbReference type="EMBL" id="RAL27069.1"/>
    </source>
</evidence>
<dbReference type="RefSeq" id="WP_113657674.1">
    <property type="nucleotide sequence ID" value="NZ_KZ845663.1"/>
</dbReference>
<feature type="domain" description="SUF system FeS cluster assembly SufBD core" evidence="2">
    <location>
        <begin position="173"/>
        <end position="404"/>
    </location>
</feature>
<dbReference type="Pfam" id="PF01458">
    <property type="entry name" value="SUFBD_core"/>
    <property type="match status" value="1"/>
</dbReference>
<sequence>MSVETPYQFDRQVITQLSQGLQEPDWLLNSRLEALELISKLPLPKVQQTNIQGWNFTNFKPYSEEKAIQLHELPENVKSYLFDEDNGNILVQKNSNVVFTKLQDEWAQKGVIFKDLSKASQEHGDLVQQYFMTQMKKDDHRLAAIHATLWSGGVFLYVPKNVEVSVPFQSLFWATGENVGVLPHILIVAEENSRIEFVANYLGENQVTLNNSVIEVFVGQNAQVRVATINNLSESAVDVTYRHAHVGRDGKMEWIIGDLSEGRIISDNSSKLQDQGGIATVKAVALGVGKMRANITSNMDHWGTYTESDIQVRSVMKDEASSILNSITTIEKGASKADGQQSGKVLMLNPKARGDANPILLIDENDVTAGHAASVGRIDPIQLYYLMSRGVTKEEAEKLIIFGFLDAVISEIPSESLRKNIIRVIEGKFQS</sequence>
<dbReference type="Proteomes" id="UP000251213">
    <property type="component" value="Unassembled WGS sequence"/>
</dbReference>
<name>A0A364K9U5_9BACL</name>
<accession>A0A364K9U5</accession>
<dbReference type="InterPro" id="IPR011542">
    <property type="entry name" value="SUF_FeS_clus_asmbl_SufD"/>
</dbReference>
<dbReference type="NCBIfam" id="TIGR01981">
    <property type="entry name" value="sufD"/>
    <property type="match status" value="1"/>
</dbReference>
<feature type="domain" description="SUF system FeS cluster assembly SufBD N-terminal" evidence="3">
    <location>
        <begin position="94"/>
        <end position="169"/>
    </location>
</feature>
<keyword evidence="5" id="KW-1185">Reference proteome</keyword>
<evidence type="ECO:0000259" key="2">
    <source>
        <dbReference type="Pfam" id="PF01458"/>
    </source>
</evidence>
<dbReference type="InterPro" id="IPR037284">
    <property type="entry name" value="SUF_FeS_clus_asmbl_SufBD_sf"/>
</dbReference>
<dbReference type="SUPFAM" id="SSF101960">
    <property type="entry name" value="Stabilizer of iron transporter SufD"/>
    <property type="match status" value="1"/>
</dbReference>
<comment type="similarity">
    <text evidence="1">Belongs to the iron-sulfur cluster assembly SufBD family.</text>
</comment>
<comment type="caution">
    <text evidence="4">The sequence shown here is derived from an EMBL/GenBank/DDBJ whole genome shotgun (WGS) entry which is preliminary data.</text>
</comment>
<dbReference type="InterPro" id="IPR045595">
    <property type="entry name" value="SufBD_N"/>
</dbReference>
<protein>
    <submittedName>
        <fullName evidence="4">Fe-S cluster assembly protein SufD</fullName>
    </submittedName>
</protein>
<dbReference type="PANTHER" id="PTHR30508">
    <property type="entry name" value="FES CLUSTER ASSEMBLY PROTEIN SUF"/>
    <property type="match status" value="1"/>
</dbReference>
<reference evidence="4 5" key="2">
    <citation type="submission" date="2018-06" db="EMBL/GenBank/DDBJ databases">
        <authorList>
            <person name="Zhirakovskaya E."/>
        </authorList>
    </citation>
    <scope>NUCLEOTIDE SEQUENCE [LARGE SCALE GENOMIC DNA]</scope>
    <source>
        <strain evidence="4 5">FBKL4.011</strain>
    </source>
</reference>
<proteinExistence type="inferred from homology"/>
<dbReference type="OrthoDB" id="9803529at2"/>
<evidence type="ECO:0000256" key="1">
    <source>
        <dbReference type="ARBA" id="ARBA00043967"/>
    </source>
</evidence>
<dbReference type="Pfam" id="PF19295">
    <property type="entry name" value="SufBD_N"/>
    <property type="match status" value="1"/>
</dbReference>
<reference evidence="4 5" key="1">
    <citation type="submission" date="2018-06" db="EMBL/GenBank/DDBJ databases">
        <title>Thermoflavimicrobium daqus sp. nov., a thermophilic microbe isolated from Moutai-flavour Daqu.</title>
        <authorList>
            <person name="Wang X."/>
            <person name="Zhou H."/>
        </authorList>
    </citation>
    <scope>NUCLEOTIDE SEQUENCE [LARGE SCALE GENOMIC DNA]</scope>
    <source>
        <strain evidence="4 5">FBKL4.011</strain>
    </source>
</reference>
<dbReference type="PANTHER" id="PTHR30508:SF1">
    <property type="entry name" value="UPF0051 PROTEIN ABCI8, CHLOROPLASTIC-RELATED"/>
    <property type="match status" value="1"/>
</dbReference>
<dbReference type="InterPro" id="IPR055346">
    <property type="entry name" value="Fe-S_cluster_assembly_SufBD"/>
</dbReference>
<evidence type="ECO:0000313" key="5">
    <source>
        <dbReference type="Proteomes" id="UP000251213"/>
    </source>
</evidence>
<organism evidence="4 5">
    <name type="scientific">Thermoflavimicrobium daqui</name>
    <dbReference type="NCBI Taxonomy" id="2137476"/>
    <lineage>
        <taxon>Bacteria</taxon>
        <taxon>Bacillati</taxon>
        <taxon>Bacillota</taxon>
        <taxon>Bacilli</taxon>
        <taxon>Bacillales</taxon>
        <taxon>Thermoactinomycetaceae</taxon>
        <taxon>Thermoflavimicrobium</taxon>
    </lineage>
</organism>
<gene>
    <name evidence="4" type="primary">sufD</name>
    <name evidence="4" type="ORF">DL897_03280</name>
</gene>
<evidence type="ECO:0000259" key="3">
    <source>
        <dbReference type="Pfam" id="PF19295"/>
    </source>
</evidence>